<dbReference type="RefSeq" id="WP_319835152.1">
    <property type="nucleotide sequence ID" value="NZ_JAXAFO010000090.1"/>
</dbReference>
<reference evidence="4 5" key="1">
    <citation type="submission" date="2023-11" db="EMBL/GenBank/DDBJ databases">
        <title>Gilvimarinus fulvus sp. nov., isolated from the surface of Kelp.</title>
        <authorList>
            <person name="Sun Y.Y."/>
            <person name="Gong Y."/>
            <person name="Du Z.J."/>
        </authorList>
    </citation>
    <scope>NUCLEOTIDE SEQUENCE [LARGE SCALE GENOMIC DNA]</scope>
    <source>
        <strain evidence="4 5">SDUM040013</strain>
    </source>
</reference>
<feature type="non-terminal residue" evidence="4">
    <location>
        <position position="1"/>
    </location>
</feature>
<proteinExistence type="predicted"/>
<comment type="caution">
    <text evidence="4">The sequence shown here is derived from an EMBL/GenBank/DDBJ whole genome shotgun (WGS) entry which is preliminary data.</text>
</comment>
<sequence>DARLYKTGDLVRWTDQGELEYLGRLDHQVKIRGFRIELGEIETALMEVPSIDNAVVTSVGDEQHKQLVAYVVLGEQYRNNLDVSESKSSTRADILSGVKESLLSRLPDYMVPSQYMILSELPLSSNGKIDRKSLPSIDVDVMKGEYRAPSNEVEKMLCTIWEEVLGVDKVGVNDNFFAIGGDSLLAVKLLNRVNVEFSMSLTLNQLIRCEKLEHMSAIIESASGQFSDIDQEEMEEMEW</sequence>
<dbReference type="Gene3D" id="3.30.300.30">
    <property type="match status" value="1"/>
</dbReference>
<dbReference type="Proteomes" id="UP001273505">
    <property type="component" value="Unassembled WGS sequence"/>
</dbReference>
<dbReference type="EMBL" id="JAXAFO010000090">
    <property type="protein sequence ID" value="MDX6851582.1"/>
    <property type="molecule type" value="Genomic_DNA"/>
</dbReference>
<accession>A0ABU4S4Y3</accession>
<dbReference type="Gene3D" id="3.40.50.12780">
    <property type="entry name" value="N-terminal domain of ligase-like"/>
    <property type="match status" value="1"/>
</dbReference>
<dbReference type="Gene3D" id="1.10.1200.10">
    <property type="entry name" value="ACP-like"/>
    <property type="match status" value="1"/>
</dbReference>
<dbReference type="InterPro" id="IPR009081">
    <property type="entry name" value="PP-bd_ACP"/>
</dbReference>
<protein>
    <submittedName>
        <fullName evidence="4">Phosphopantetheine-binding protein</fullName>
    </submittedName>
</protein>
<dbReference type="InterPro" id="IPR042099">
    <property type="entry name" value="ANL_N_sf"/>
</dbReference>
<dbReference type="SUPFAM" id="SSF47336">
    <property type="entry name" value="ACP-like"/>
    <property type="match status" value="1"/>
</dbReference>
<dbReference type="Pfam" id="PF13193">
    <property type="entry name" value="AMP-binding_C"/>
    <property type="match status" value="1"/>
</dbReference>
<evidence type="ECO:0000259" key="3">
    <source>
        <dbReference type="PROSITE" id="PS50075"/>
    </source>
</evidence>
<evidence type="ECO:0000313" key="4">
    <source>
        <dbReference type="EMBL" id="MDX6851582.1"/>
    </source>
</evidence>
<dbReference type="SUPFAM" id="SSF56801">
    <property type="entry name" value="Acetyl-CoA synthetase-like"/>
    <property type="match status" value="1"/>
</dbReference>
<dbReference type="PROSITE" id="PS00012">
    <property type="entry name" value="PHOSPHOPANTETHEINE"/>
    <property type="match status" value="1"/>
</dbReference>
<evidence type="ECO:0000313" key="5">
    <source>
        <dbReference type="Proteomes" id="UP001273505"/>
    </source>
</evidence>
<dbReference type="PANTHER" id="PTHR45527">
    <property type="entry name" value="NONRIBOSOMAL PEPTIDE SYNTHETASE"/>
    <property type="match status" value="1"/>
</dbReference>
<evidence type="ECO:0000256" key="2">
    <source>
        <dbReference type="ARBA" id="ARBA00022553"/>
    </source>
</evidence>
<keyword evidence="2" id="KW-0597">Phosphoprotein</keyword>
<dbReference type="Pfam" id="PF00550">
    <property type="entry name" value="PP-binding"/>
    <property type="match status" value="1"/>
</dbReference>
<keyword evidence="1" id="KW-0596">Phosphopantetheine</keyword>
<dbReference type="InterPro" id="IPR025110">
    <property type="entry name" value="AMP-bd_C"/>
</dbReference>
<gene>
    <name evidence="4" type="ORF">SCD92_19625</name>
</gene>
<name>A0ABU4S4Y3_9GAMM</name>
<dbReference type="PANTHER" id="PTHR45527:SF1">
    <property type="entry name" value="FATTY ACID SYNTHASE"/>
    <property type="match status" value="1"/>
</dbReference>
<dbReference type="PROSITE" id="PS50075">
    <property type="entry name" value="CARRIER"/>
    <property type="match status" value="1"/>
</dbReference>
<keyword evidence="5" id="KW-1185">Reference proteome</keyword>
<feature type="domain" description="Carrier" evidence="3">
    <location>
        <begin position="148"/>
        <end position="223"/>
    </location>
</feature>
<dbReference type="InterPro" id="IPR036736">
    <property type="entry name" value="ACP-like_sf"/>
</dbReference>
<dbReference type="InterPro" id="IPR006162">
    <property type="entry name" value="Ppantetheine_attach_site"/>
</dbReference>
<dbReference type="InterPro" id="IPR045851">
    <property type="entry name" value="AMP-bd_C_sf"/>
</dbReference>
<organism evidence="4 5">
    <name type="scientific">Gilvimarinus gilvus</name>
    <dbReference type="NCBI Taxonomy" id="3058038"/>
    <lineage>
        <taxon>Bacteria</taxon>
        <taxon>Pseudomonadati</taxon>
        <taxon>Pseudomonadota</taxon>
        <taxon>Gammaproteobacteria</taxon>
        <taxon>Cellvibrionales</taxon>
        <taxon>Cellvibrionaceae</taxon>
        <taxon>Gilvimarinus</taxon>
    </lineage>
</organism>
<evidence type="ECO:0000256" key="1">
    <source>
        <dbReference type="ARBA" id="ARBA00022450"/>
    </source>
</evidence>